<gene>
    <name evidence="7" type="ORF">SM757_10160</name>
</gene>
<keyword evidence="8" id="KW-1185">Reference proteome</keyword>
<dbReference type="InterPro" id="IPR000014">
    <property type="entry name" value="PAS"/>
</dbReference>
<dbReference type="Gene3D" id="3.30.450.20">
    <property type="entry name" value="PAS domain"/>
    <property type="match status" value="1"/>
</dbReference>
<keyword evidence="3" id="KW-0812">Transmembrane</keyword>
<dbReference type="PROSITE" id="PS50112">
    <property type="entry name" value="PAS"/>
    <property type="match status" value="1"/>
</dbReference>
<dbReference type="SMART" id="SM00304">
    <property type="entry name" value="HAMP"/>
    <property type="match status" value="1"/>
</dbReference>
<dbReference type="RefSeq" id="WP_322465368.1">
    <property type="nucleotide sequence ID" value="NZ_JAXOJX010000013.1"/>
</dbReference>
<evidence type="ECO:0000313" key="8">
    <source>
        <dbReference type="Proteomes" id="UP001293718"/>
    </source>
</evidence>
<dbReference type="SUPFAM" id="SSF55785">
    <property type="entry name" value="PYP-like sensor domain (PAS domain)"/>
    <property type="match status" value="1"/>
</dbReference>
<evidence type="ECO:0000313" key="7">
    <source>
        <dbReference type="EMBL" id="MDZ5456930.1"/>
    </source>
</evidence>
<dbReference type="InterPro" id="IPR035965">
    <property type="entry name" value="PAS-like_dom_sf"/>
</dbReference>
<dbReference type="InterPro" id="IPR001610">
    <property type="entry name" value="PAC"/>
</dbReference>
<dbReference type="CDD" id="cd00130">
    <property type="entry name" value="PAS"/>
    <property type="match status" value="1"/>
</dbReference>
<dbReference type="CDD" id="cd11386">
    <property type="entry name" value="MCP_signal"/>
    <property type="match status" value="1"/>
</dbReference>
<keyword evidence="3" id="KW-0472">Membrane</keyword>
<proteinExistence type="inferred from homology"/>
<dbReference type="NCBIfam" id="TIGR00229">
    <property type="entry name" value="sensory_box"/>
    <property type="match status" value="1"/>
</dbReference>
<evidence type="ECO:0000256" key="3">
    <source>
        <dbReference type="SAM" id="Phobius"/>
    </source>
</evidence>
<dbReference type="Pfam" id="PF00672">
    <property type="entry name" value="HAMP"/>
    <property type="match status" value="1"/>
</dbReference>
<dbReference type="SMART" id="SM00283">
    <property type="entry name" value="MA"/>
    <property type="match status" value="1"/>
</dbReference>
<dbReference type="Pfam" id="PF00015">
    <property type="entry name" value="MCPsignal"/>
    <property type="match status" value="1"/>
</dbReference>
<dbReference type="InterPro" id="IPR013655">
    <property type="entry name" value="PAS_fold_3"/>
</dbReference>
<evidence type="ECO:0000259" key="4">
    <source>
        <dbReference type="PROSITE" id="PS50111"/>
    </source>
</evidence>
<dbReference type="PANTHER" id="PTHR43531:SF7">
    <property type="entry name" value="AEROTAXIS RECEPTOR"/>
    <property type="match status" value="1"/>
</dbReference>
<protein>
    <submittedName>
        <fullName evidence="7">Methyl-accepting chemotaxis protein</fullName>
    </submittedName>
</protein>
<feature type="transmembrane region" description="Helical" evidence="3">
    <location>
        <begin position="192"/>
        <end position="212"/>
    </location>
</feature>
<dbReference type="Proteomes" id="UP001293718">
    <property type="component" value="Unassembled WGS sequence"/>
</dbReference>
<dbReference type="InterPro" id="IPR004090">
    <property type="entry name" value="Chemotax_Me-accpt_rcpt"/>
</dbReference>
<feature type="transmembrane region" description="Helical" evidence="3">
    <location>
        <begin position="165"/>
        <end position="186"/>
    </location>
</feature>
<name>A0ABU5IE40_9BURK</name>
<feature type="domain" description="PAS" evidence="5">
    <location>
        <begin position="25"/>
        <end position="60"/>
    </location>
</feature>
<accession>A0ABU5IE40</accession>
<evidence type="ECO:0000259" key="5">
    <source>
        <dbReference type="PROSITE" id="PS50112"/>
    </source>
</evidence>
<dbReference type="PRINTS" id="PR00260">
    <property type="entry name" value="CHEMTRNSDUCR"/>
</dbReference>
<feature type="domain" description="Methyl-accepting transducer" evidence="4">
    <location>
        <begin position="271"/>
        <end position="500"/>
    </location>
</feature>
<dbReference type="SUPFAM" id="SSF58104">
    <property type="entry name" value="Methyl-accepting chemotaxis protein (MCP) signaling domain"/>
    <property type="match status" value="1"/>
</dbReference>
<dbReference type="Pfam" id="PF08447">
    <property type="entry name" value="PAS_3"/>
    <property type="match status" value="1"/>
</dbReference>
<reference evidence="7 8" key="1">
    <citation type="submission" date="2023-11" db="EMBL/GenBank/DDBJ databases">
        <title>Draft genome of Azohydromonas lata strain H1 (DSM1123), a polyhydroxyalkanoate producer.</title>
        <authorList>
            <person name="Traversa D."/>
            <person name="D'Addabbo P."/>
            <person name="Pazzani C."/>
            <person name="Manzari C."/>
            <person name="Chiara M."/>
            <person name="Scrascia M."/>
        </authorList>
    </citation>
    <scope>NUCLEOTIDE SEQUENCE [LARGE SCALE GENOMIC DNA]</scope>
    <source>
        <strain evidence="7 8">H1</strain>
    </source>
</reference>
<dbReference type="InterPro" id="IPR003660">
    <property type="entry name" value="HAMP_dom"/>
</dbReference>
<comment type="similarity">
    <text evidence="1">Belongs to the methyl-accepting chemotaxis (MCP) protein family.</text>
</comment>
<dbReference type="PANTHER" id="PTHR43531">
    <property type="entry name" value="PROTEIN ICFG"/>
    <property type="match status" value="1"/>
</dbReference>
<keyword evidence="3" id="KW-1133">Transmembrane helix</keyword>
<evidence type="ECO:0000256" key="2">
    <source>
        <dbReference type="PROSITE-ProRule" id="PRU00284"/>
    </source>
</evidence>
<sequence length="517" mass="55026">MRTNLSVTGREYPLPADVTLMSTTDVESRISYANAAFIQAAGFDHDELMGQPHNLVRHPDMPGAAFADMWDTLKAGLSWTAPVKNRRKNGDHYWVLANATPMRRNGRVVGYMSVRTPATPEQVRAAETLYADLREDRANGRRVHRGLVVRTGWRKPLSLFQLMSLRVRVALGLGATGAVAAVPALLAASTPLQWAGVVGAWLVAVLLGSLFLGQQIVSPVQRILDHANRVASGEAGPGLAFNRIDEIGLLMRAVNQAGLNLRALVDDVAEQTHGVASASRQIASGSIDLSGRTEQTAASLQETAASMHQITQTVQQNSATSDQARTLAEQASEAASKGGAVMHEVRAQMGDIQSHSARIADISGVIDGIAFQTNILALNAAVEAARAGEAGRGFAVVASEVRALAQRSATAAREIKSLIEESVQRVDAGNKHVAQAGETIQHIIDQVRHVTSLVSEISQASQQQGEGVAQVHMAIAELDDTTQRNAALVEESAAAAKSLDRRAQRLADAISVYRAAS</sequence>
<dbReference type="InterPro" id="IPR051310">
    <property type="entry name" value="MCP_chemotaxis"/>
</dbReference>
<evidence type="ECO:0000259" key="6">
    <source>
        <dbReference type="PROSITE" id="PS50885"/>
    </source>
</evidence>
<comment type="caution">
    <text evidence="7">The sequence shown here is derived from an EMBL/GenBank/DDBJ whole genome shotgun (WGS) entry which is preliminary data.</text>
</comment>
<evidence type="ECO:0000256" key="1">
    <source>
        <dbReference type="ARBA" id="ARBA00029447"/>
    </source>
</evidence>
<dbReference type="EMBL" id="JAXOJX010000013">
    <property type="protein sequence ID" value="MDZ5456930.1"/>
    <property type="molecule type" value="Genomic_DNA"/>
</dbReference>
<dbReference type="PROSITE" id="PS50111">
    <property type="entry name" value="CHEMOTAXIS_TRANSDUC_2"/>
    <property type="match status" value="1"/>
</dbReference>
<dbReference type="SMART" id="SM00086">
    <property type="entry name" value="PAC"/>
    <property type="match status" value="1"/>
</dbReference>
<dbReference type="PROSITE" id="PS50885">
    <property type="entry name" value="HAMP"/>
    <property type="match status" value="1"/>
</dbReference>
<feature type="domain" description="HAMP" evidence="6">
    <location>
        <begin position="214"/>
        <end position="266"/>
    </location>
</feature>
<dbReference type="InterPro" id="IPR004089">
    <property type="entry name" value="MCPsignal_dom"/>
</dbReference>
<organism evidence="7 8">
    <name type="scientific">Azohydromonas lata</name>
    <dbReference type="NCBI Taxonomy" id="45677"/>
    <lineage>
        <taxon>Bacteria</taxon>
        <taxon>Pseudomonadati</taxon>
        <taxon>Pseudomonadota</taxon>
        <taxon>Betaproteobacteria</taxon>
        <taxon>Burkholderiales</taxon>
        <taxon>Sphaerotilaceae</taxon>
        <taxon>Azohydromonas</taxon>
    </lineage>
</organism>
<keyword evidence="2" id="KW-0807">Transducer</keyword>
<dbReference type="Gene3D" id="1.10.287.950">
    <property type="entry name" value="Methyl-accepting chemotaxis protein"/>
    <property type="match status" value="1"/>
</dbReference>